<dbReference type="RefSeq" id="WP_105896032.1">
    <property type="nucleotide sequence ID" value="NZ_AP018777.1"/>
</dbReference>
<gene>
    <name evidence="1" type="ORF">CAGEJMGA_01442</name>
</gene>
<dbReference type="EMBL" id="CABFLD010000038">
    <property type="protein sequence ID" value="VTX72785.1"/>
    <property type="molecule type" value="Genomic_DNA"/>
</dbReference>
<comment type="caution">
    <text evidence="1">The sequence shown here is derived from an EMBL/GenBank/DDBJ whole genome shotgun (WGS) entry which is preliminary data.</text>
</comment>
<sequence>MAEVEDQQYKLRGHMVQRRTHQEIATEAVVQFSKLSQIEQGRLNIERFIDYLAMEDITIHVLSNRAWNQKHFLTKGLSIPIQGKIFIPQKLFNGAIKNNPDDWKTFFHELGHVVLRHEPIYLKADEKRAIESLDDAETQADYFALVMMKLFNLRDEATQLEFNF</sequence>
<dbReference type="Proteomes" id="UP000658741">
    <property type="component" value="Unassembled WGS sequence"/>
</dbReference>
<proteinExistence type="predicted"/>
<organism evidence="1 2">
    <name type="scientific">Haemophilus influenzae</name>
    <dbReference type="NCBI Taxonomy" id="727"/>
    <lineage>
        <taxon>Bacteria</taxon>
        <taxon>Pseudomonadati</taxon>
        <taxon>Pseudomonadota</taxon>
        <taxon>Gammaproteobacteria</taxon>
        <taxon>Pasteurellales</taxon>
        <taxon>Pasteurellaceae</taxon>
        <taxon>Haemophilus</taxon>
    </lineage>
</organism>
<protein>
    <recommendedName>
        <fullName evidence="3">IrrE N-terminal-like domain-containing protein</fullName>
    </recommendedName>
</protein>
<evidence type="ECO:0000313" key="2">
    <source>
        <dbReference type="Proteomes" id="UP000658741"/>
    </source>
</evidence>
<reference evidence="1" key="1">
    <citation type="submission" date="2019-05" db="EMBL/GenBank/DDBJ databases">
        <authorList>
            <person name="Hibberd M."/>
        </authorList>
    </citation>
    <scope>NUCLEOTIDE SEQUENCE</scope>
    <source>
        <strain evidence="1">Haemophilus_influenzae_BgEED16</strain>
    </source>
</reference>
<evidence type="ECO:0008006" key="3">
    <source>
        <dbReference type="Google" id="ProtNLM"/>
    </source>
</evidence>
<name>A0AAX3ITQ1_HAEIF</name>
<dbReference type="AlphaFoldDB" id="A0AAX3ITQ1"/>
<accession>A0AAX3ITQ1</accession>
<evidence type="ECO:0000313" key="1">
    <source>
        <dbReference type="EMBL" id="VTX72785.1"/>
    </source>
</evidence>